<dbReference type="SUPFAM" id="SSF55120">
    <property type="entry name" value="Pseudouridine synthase"/>
    <property type="match status" value="1"/>
</dbReference>
<feature type="compositionally biased region" description="Basic and acidic residues" evidence="5">
    <location>
        <begin position="365"/>
        <end position="385"/>
    </location>
</feature>
<dbReference type="PROSITE" id="PS01149">
    <property type="entry name" value="PSI_RSU"/>
    <property type="match status" value="1"/>
</dbReference>
<feature type="region of interest" description="Disordered" evidence="5">
    <location>
        <begin position="1"/>
        <end position="385"/>
    </location>
</feature>
<dbReference type="InterPro" id="IPR018496">
    <property type="entry name" value="PsdUridine_synth_RsuA/RluB_CS"/>
</dbReference>
<dbReference type="Pfam" id="PF00849">
    <property type="entry name" value="PseudoU_synth_2"/>
    <property type="match status" value="1"/>
</dbReference>
<dbReference type="EC" id="5.4.99.-" evidence="4"/>
<feature type="compositionally biased region" description="Basic and acidic residues" evidence="5">
    <location>
        <begin position="225"/>
        <end position="238"/>
    </location>
</feature>
<feature type="compositionally biased region" description="Basic and acidic residues" evidence="5">
    <location>
        <begin position="42"/>
        <end position="56"/>
    </location>
</feature>
<feature type="compositionally biased region" description="Gly residues" evidence="5">
    <location>
        <begin position="92"/>
        <end position="102"/>
    </location>
</feature>
<comment type="caution">
    <text evidence="7">The sequence shown here is derived from an EMBL/GenBank/DDBJ whole genome shotgun (WGS) entry which is preliminary data.</text>
</comment>
<keyword evidence="2 4" id="KW-0413">Isomerase</keyword>
<reference evidence="7 8" key="1">
    <citation type="submission" date="2020-04" db="EMBL/GenBank/DDBJ databases">
        <title>Hymenobacter polaris sp. nov., isolated from Arctic soil.</title>
        <authorList>
            <person name="Dahal R.H."/>
        </authorList>
    </citation>
    <scope>NUCLEOTIDE SEQUENCE [LARGE SCALE GENOMIC DNA]</scope>
    <source>
        <strain evidence="7 8">RP-2-7</strain>
    </source>
</reference>
<feature type="compositionally biased region" description="Gly residues" evidence="5">
    <location>
        <begin position="67"/>
        <end position="85"/>
    </location>
</feature>
<dbReference type="Gene3D" id="3.10.290.10">
    <property type="entry name" value="RNA-binding S4 domain"/>
    <property type="match status" value="1"/>
</dbReference>
<evidence type="ECO:0000259" key="6">
    <source>
        <dbReference type="SMART" id="SM00363"/>
    </source>
</evidence>
<dbReference type="FunFam" id="3.10.290.10:FF:000003">
    <property type="entry name" value="Pseudouridine synthase"/>
    <property type="match status" value="1"/>
</dbReference>
<dbReference type="NCBIfam" id="TIGR00093">
    <property type="entry name" value="pseudouridine synthase"/>
    <property type="match status" value="1"/>
</dbReference>
<accession>A0A7Y0FNS3</accession>
<dbReference type="InterPro" id="IPR020103">
    <property type="entry name" value="PsdUridine_synth_cat_dom_sf"/>
</dbReference>
<dbReference type="SUPFAM" id="SSF55174">
    <property type="entry name" value="Alpha-L RNA-binding motif"/>
    <property type="match status" value="1"/>
</dbReference>
<dbReference type="GO" id="GO:0003723">
    <property type="term" value="F:RNA binding"/>
    <property type="evidence" value="ECO:0007669"/>
    <property type="project" value="UniProtKB-KW"/>
</dbReference>
<dbReference type="InterPro" id="IPR036986">
    <property type="entry name" value="S4_RNA-bd_sf"/>
</dbReference>
<evidence type="ECO:0000256" key="1">
    <source>
        <dbReference type="ARBA" id="ARBA00008348"/>
    </source>
</evidence>
<dbReference type="CDD" id="cd02870">
    <property type="entry name" value="PseudoU_synth_RsuA_like"/>
    <property type="match status" value="1"/>
</dbReference>
<evidence type="ECO:0000256" key="2">
    <source>
        <dbReference type="ARBA" id="ARBA00023235"/>
    </source>
</evidence>
<dbReference type="InterPro" id="IPR020094">
    <property type="entry name" value="TruA/RsuA/RluB/E/F_N"/>
</dbReference>
<feature type="compositionally biased region" description="Basic and acidic residues" evidence="5">
    <location>
        <begin position="141"/>
        <end position="167"/>
    </location>
</feature>
<gene>
    <name evidence="7" type="ORF">HHL22_16900</name>
</gene>
<sequence length="624" mass="69102">MGKQHSSANDKPSRRPSGGRPGADRTERSYGNRPSAGGYGNRSERPERGGRGDNSREGYSAARPAFGQGGGRPGGAGSSRPGGYGSDTRRSFGGGERPSGKGGDTRRSFGGSERPSGGSFREERGERPAAGPRPSYGDRPAYNERRDDRPRRAKGERPSFDREERPKKAIWQGQPVRYEGKPTVPRGQPGERSRKFIKKDPTAPAGENTPSTNPASEQARPAYQGRDERRAWQERGADKPAGYGNREGGNRENSFGGDRADRRPAGSREGGGSYGREERRPTGDRREGGYDKPRTTGSYERRPTGGADSRREGGYDKPRSAGERPSAGGSFRERRDAMRDQVRGGRASGTSYGRGEGTGQAPDYKNLKHYEDDKNRGNKRRRDEEDFGTEEMRLNRYIANAGICSRREADALIAAGEIRVNGEVVTEMGYKVQPSDTVQYGKTNLNREKLVYVLLNKPKDFITTTDDPEGRKTVMDLVANASKERIFPVGRLDRNTTGLLLFTNDGEVAQKLSHPSHKNKKIYQVELSKPLTAEHLREISTGVELEDGKAEVDDVAVVAGNPHFVGVELHIGRNRIVRRIFEHLGYEVVALDRVQYAGITKKDLPRGKWRFLSEQEVIRLKYFM</sequence>
<dbReference type="RefSeq" id="WP_169532595.1">
    <property type="nucleotide sequence ID" value="NZ_JABBGH010000003.1"/>
</dbReference>
<evidence type="ECO:0000313" key="8">
    <source>
        <dbReference type="Proteomes" id="UP000559626"/>
    </source>
</evidence>
<protein>
    <recommendedName>
        <fullName evidence="4">Pseudouridine synthase</fullName>
        <ecNumber evidence="4">5.4.99.-</ecNumber>
    </recommendedName>
</protein>
<dbReference type="EMBL" id="JABBGH010000003">
    <property type="protein sequence ID" value="NML66886.1"/>
    <property type="molecule type" value="Genomic_DNA"/>
</dbReference>
<keyword evidence="3" id="KW-0694">RNA-binding</keyword>
<feature type="compositionally biased region" description="Basic and acidic residues" evidence="5">
    <location>
        <begin position="189"/>
        <end position="201"/>
    </location>
</feature>
<evidence type="ECO:0000256" key="4">
    <source>
        <dbReference type="RuleBase" id="RU003887"/>
    </source>
</evidence>
<dbReference type="AlphaFoldDB" id="A0A7Y0FNS3"/>
<proteinExistence type="inferred from homology"/>
<dbReference type="GO" id="GO:0120159">
    <property type="term" value="F:rRNA pseudouridine synthase activity"/>
    <property type="evidence" value="ECO:0007669"/>
    <property type="project" value="UniProtKB-ARBA"/>
</dbReference>
<dbReference type="GO" id="GO:0000455">
    <property type="term" value="P:enzyme-directed rRNA pseudouridine synthesis"/>
    <property type="evidence" value="ECO:0007669"/>
    <property type="project" value="UniProtKB-ARBA"/>
</dbReference>
<dbReference type="PANTHER" id="PTHR47683">
    <property type="entry name" value="PSEUDOURIDINE SYNTHASE FAMILY PROTEIN-RELATED"/>
    <property type="match status" value="1"/>
</dbReference>
<dbReference type="InterPro" id="IPR042092">
    <property type="entry name" value="PsdUridine_s_RsuA/RluB/E/F_cat"/>
</dbReference>
<dbReference type="PROSITE" id="PS50889">
    <property type="entry name" value="S4"/>
    <property type="match status" value="1"/>
</dbReference>
<dbReference type="InterPro" id="IPR006145">
    <property type="entry name" value="PsdUridine_synth_RsuA/RluA"/>
</dbReference>
<feature type="compositionally biased region" description="Basic and acidic residues" evidence="5">
    <location>
        <begin position="275"/>
        <end position="322"/>
    </location>
</feature>
<dbReference type="Proteomes" id="UP000559626">
    <property type="component" value="Unassembled WGS sequence"/>
</dbReference>
<organism evidence="7 8">
    <name type="scientific">Hymenobacter polaris</name>
    <dbReference type="NCBI Taxonomy" id="2682546"/>
    <lineage>
        <taxon>Bacteria</taxon>
        <taxon>Pseudomonadati</taxon>
        <taxon>Bacteroidota</taxon>
        <taxon>Cytophagia</taxon>
        <taxon>Cytophagales</taxon>
        <taxon>Hymenobacteraceae</taxon>
        <taxon>Hymenobacter</taxon>
    </lineage>
</organism>
<dbReference type="InterPro" id="IPR000748">
    <property type="entry name" value="PsdUridine_synth_RsuA/RluB/E/F"/>
</dbReference>
<dbReference type="Gene3D" id="3.30.70.580">
    <property type="entry name" value="Pseudouridine synthase I, catalytic domain, N-terminal subdomain"/>
    <property type="match status" value="1"/>
</dbReference>
<name>A0A7Y0FNS3_9BACT</name>
<evidence type="ECO:0000256" key="5">
    <source>
        <dbReference type="SAM" id="MobiDB-lite"/>
    </source>
</evidence>
<feature type="compositionally biased region" description="Basic and acidic residues" evidence="5">
    <location>
        <begin position="331"/>
        <end position="343"/>
    </location>
</feature>
<feature type="domain" description="RNA-binding S4" evidence="6">
    <location>
        <begin position="392"/>
        <end position="459"/>
    </location>
</feature>
<comment type="similarity">
    <text evidence="1 4">Belongs to the pseudouridine synthase RsuA family.</text>
</comment>
<dbReference type="InterPro" id="IPR050343">
    <property type="entry name" value="RsuA_PseudoU_synthase"/>
</dbReference>
<feature type="compositionally biased region" description="Polar residues" evidence="5">
    <location>
        <begin position="1"/>
        <end position="10"/>
    </location>
</feature>
<dbReference type="Gene3D" id="3.30.70.1560">
    <property type="entry name" value="Alpha-L RNA-binding motif"/>
    <property type="match status" value="1"/>
</dbReference>
<evidence type="ECO:0000313" key="7">
    <source>
        <dbReference type="EMBL" id="NML66886.1"/>
    </source>
</evidence>
<dbReference type="PANTHER" id="PTHR47683:SF2">
    <property type="entry name" value="RNA-BINDING S4 DOMAIN-CONTAINING PROTEIN"/>
    <property type="match status" value="1"/>
</dbReference>
<keyword evidence="8" id="KW-1185">Reference proteome</keyword>
<dbReference type="InterPro" id="IPR002942">
    <property type="entry name" value="S4_RNA-bd"/>
</dbReference>
<dbReference type="Pfam" id="PF01479">
    <property type="entry name" value="S4"/>
    <property type="match status" value="1"/>
</dbReference>
<evidence type="ECO:0000256" key="3">
    <source>
        <dbReference type="PROSITE-ProRule" id="PRU00182"/>
    </source>
</evidence>
<dbReference type="SMART" id="SM00363">
    <property type="entry name" value="S4"/>
    <property type="match status" value="1"/>
</dbReference>
<dbReference type="CDD" id="cd00165">
    <property type="entry name" value="S4"/>
    <property type="match status" value="1"/>
</dbReference>